<keyword evidence="3" id="KW-1185">Reference proteome</keyword>
<evidence type="ECO:0000313" key="2">
    <source>
        <dbReference type="EMBL" id="GGX93600.1"/>
    </source>
</evidence>
<dbReference type="Proteomes" id="UP000659223">
    <property type="component" value="Unassembled WGS sequence"/>
</dbReference>
<name>A0ABQ2YVK4_9ACTN</name>
<evidence type="ECO:0000256" key="1">
    <source>
        <dbReference type="SAM" id="MobiDB-lite"/>
    </source>
</evidence>
<dbReference type="RefSeq" id="WP_190023461.1">
    <property type="nucleotide sequence ID" value="NZ_BMUT01000009.1"/>
</dbReference>
<feature type="region of interest" description="Disordered" evidence="1">
    <location>
        <begin position="33"/>
        <end position="55"/>
    </location>
</feature>
<reference evidence="3" key="1">
    <citation type="journal article" date="2019" name="Int. J. Syst. Evol. Microbiol.">
        <title>The Global Catalogue of Microorganisms (GCM) 10K type strain sequencing project: providing services to taxonomists for standard genome sequencing and annotation.</title>
        <authorList>
            <consortium name="The Broad Institute Genomics Platform"/>
            <consortium name="The Broad Institute Genome Sequencing Center for Infectious Disease"/>
            <person name="Wu L."/>
            <person name="Ma J."/>
        </authorList>
    </citation>
    <scope>NUCLEOTIDE SEQUENCE [LARGE SCALE GENOMIC DNA]</scope>
    <source>
        <strain evidence="3">JCM 4586</strain>
    </source>
</reference>
<dbReference type="EMBL" id="BMUT01000009">
    <property type="protein sequence ID" value="GGX93600.1"/>
    <property type="molecule type" value="Genomic_DNA"/>
</dbReference>
<protein>
    <submittedName>
        <fullName evidence="2">Uncharacterized protein</fullName>
    </submittedName>
</protein>
<gene>
    <name evidence="2" type="ORF">GCM10010324_44490</name>
</gene>
<proteinExistence type="predicted"/>
<sequence length="55" mass="5920">MPISLDVPTLVVDTSDGYHPGIADIVSFAQEPAMAQHRREQGTAADTVAGRLREK</sequence>
<organism evidence="2 3">
    <name type="scientific">Streptomyces hiroshimensis</name>
    <dbReference type="NCBI Taxonomy" id="66424"/>
    <lineage>
        <taxon>Bacteria</taxon>
        <taxon>Bacillati</taxon>
        <taxon>Actinomycetota</taxon>
        <taxon>Actinomycetes</taxon>
        <taxon>Kitasatosporales</taxon>
        <taxon>Streptomycetaceae</taxon>
        <taxon>Streptomyces</taxon>
    </lineage>
</organism>
<evidence type="ECO:0000313" key="3">
    <source>
        <dbReference type="Proteomes" id="UP000659223"/>
    </source>
</evidence>
<accession>A0ABQ2YVK4</accession>
<comment type="caution">
    <text evidence="2">The sequence shown here is derived from an EMBL/GenBank/DDBJ whole genome shotgun (WGS) entry which is preliminary data.</text>
</comment>